<dbReference type="InterPro" id="IPR016039">
    <property type="entry name" value="Thiolase-like"/>
</dbReference>
<accession>A0ABZ2LHM9</accession>
<keyword evidence="6" id="KW-0511">Multifunctional enzyme</keyword>
<dbReference type="InterPro" id="IPR049900">
    <property type="entry name" value="PKS_mFAS_DH"/>
</dbReference>
<dbReference type="InterPro" id="IPR042104">
    <property type="entry name" value="PKS_dehydratase_sf"/>
</dbReference>
<dbReference type="EMBL" id="CP089983">
    <property type="protein sequence ID" value="WXB09388.1"/>
    <property type="molecule type" value="Genomic_DNA"/>
</dbReference>
<keyword evidence="13" id="KW-1185">Reference proteome</keyword>
<dbReference type="Pfam" id="PF22953">
    <property type="entry name" value="SpnB_Rossmann"/>
    <property type="match status" value="1"/>
</dbReference>
<dbReference type="InterPro" id="IPR014030">
    <property type="entry name" value="Ketoacyl_synth_N"/>
</dbReference>
<dbReference type="InterPro" id="IPR009081">
    <property type="entry name" value="PP-bd_ACP"/>
</dbReference>
<name>A0ABZ2LHM9_9BACT</name>
<comment type="pathway">
    <text evidence="1">Antibiotic biosynthesis.</text>
</comment>
<dbReference type="InterPro" id="IPR006162">
    <property type="entry name" value="Ppantetheine_attach_site"/>
</dbReference>
<dbReference type="InterPro" id="IPR049551">
    <property type="entry name" value="PKS_DH_C"/>
</dbReference>
<evidence type="ECO:0000259" key="9">
    <source>
        <dbReference type="PROSITE" id="PS50075"/>
    </source>
</evidence>
<dbReference type="SMART" id="SM00825">
    <property type="entry name" value="PKS_KS"/>
    <property type="match status" value="2"/>
</dbReference>
<feature type="domain" description="Ketosynthase family 3 (KS3)" evidence="10">
    <location>
        <begin position="1793"/>
        <end position="2219"/>
    </location>
</feature>
<dbReference type="InterPro" id="IPR016036">
    <property type="entry name" value="Malonyl_transacylase_ACP-bd"/>
</dbReference>
<dbReference type="Gene3D" id="3.40.47.10">
    <property type="match status" value="2"/>
</dbReference>
<dbReference type="InterPro" id="IPR001227">
    <property type="entry name" value="Ac_transferase_dom_sf"/>
</dbReference>
<dbReference type="InterPro" id="IPR050091">
    <property type="entry name" value="PKS_NRPS_Biosynth_Enz"/>
</dbReference>
<feature type="active site" description="Proton donor; for dehydratase activity" evidence="7">
    <location>
        <position position="1135"/>
    </location>
</feature>
<evidence type="ECO:0000256" key="4">
    <source>
        <dbReference type="ARBA" id="ARBA00022679"/>
    </source>
</evidence>
<evidence type="ECO:0000313" key="12">
    <source>
        <dbReference type="EMBL" id="WXB09388.1"/>
    </source>
</evidence>
<dbReference type="PROSITE" id="PS52019">
    <property type="entry name" value="PKS_MFAS_DH"/>
    <property type="match status" value="1"/>
</dbReference>
<dbReference type="CDD" id="cd00833">
    <property type="entry name" value="PKS"/>
    <property type="match status" value="2"/>
</dbReference>
<evidence type="ECO:0000256" key="7">
    <source>
        <dbReference type="PROSITE-ProRule" id="PRU01363"/>
    </source>
</evidence>
<dbReference type="SUPFAM" id="SSF53901">
    <property type="entry name" value="Thiolase-like"/>
    <property type="match status" value="2"/>
</dbReference>
<evidence type="ECO:0000256" key="8">
    <source>
        <dbReference type="SAM" id="Coils"/>
    </source>
</evidence>
<dbReference type="PANTHER" id="PTHR43775:SF51">
    <property type="entry name" value="INACTIVE PHENOLPHTHIOCEROL SYNTHESIS POLYKETIDE SYNTHASE TYPE I PKS1-RELATED"/>
    <property type="match status" value="1"/>
</dbReference>
<dbReference type="Pfam" id="PF02801">
    <property type="entry name" value="Ketoacyl-synt_C"/>
    <property type="match status" value="2"/>
</dbReference>
<dbReference type="Gene3D" id="3.40.50.720">
    <property type="entry name" value="NAD(P)-binding Rossmann-like Domain"/>
    <property type="match status" value="1"/>
</dbReference>
<dbReference type="PANTHER" id="PTHR43775">
    <property type="entry name" value="FATTY ACID SYNTHASE"/>
    <property type="match status" value="1"/>
</dbReference>
<dbReference type="Pfam" id="PF08659">
    <property type="entry name" value="KR"/>
    <property type="match status" value="1"/>
</dbReference>
<feature type="region of interest" description="N-terminal hotdog fold" evidence="7">
    <location>
        <begin position="939"/>
        <end position="1062"/>
    </location>
</feature>
<dbReference type="InterPro" id="IPR020841">
    <property type="entry name" value="PKS_Beta-ketoAc_synthase_dom"/>
</dbReference>
<gene>
    <name evidence="12" type="ORF">LVJ94_19420</name>
</gene>
<dbReference type="InterPro" id="IPR020806">
    <property type="entry name" value="PKS_PP-bd"/>
</dbReference>
<dbReference type="InterPro" id="IPR018201">
    <property type="entry name" value="Ketoacyl_synth_AS"/>
</dbReference>
<dbReference type="SMART" id="SM00822">
    <property type="entry name" value="PKS_KR"/>
    <property type="match status" value="1"/>
</dbReference>
<dbReference type="InterPro" id="IPR014043">
    <property type="entry name" value="Acyl_transferase_dom"/>
</dbReference>
<feature type="domain" description="Ketosynthase family 3 (KS3)" evidence="10">
    <location>
        <begin position="37"/>
        <end position="467"/>
    </location>
</feature>
<dbReference type="InterPro" id="IPR013968">
    <property type="entry name" value="PKS_KR"/>
</dbReference>
<proteinExistence type="predicted"/>
<evidence type="ECO:0000256" key="6">
    <source>
        <dbReference type="ARBA" id="ARBA00023268"/>
    </source>
</evidence>
<evidence type="ECO:0000256" key="2">
    <source>
        <dbReference type="ARBA" id="ARBA00022450"/>
    </source>
</evidence>
<dbReference type="RefSeq" id="WP_394839061.1">
    <property type="nucleotide sequence ID" value="NZ_CP089929.1"/>
</dbReference>
<protein>
    <submittedName>
        <fullName evidence="12">SDR family NAD(P)-dependent oxidoreductase</fullName>
    </submittedName>
</protein>
<keyword evidence="2" id="KW-0596">Phosphopantetheine</keyword>
<dbReference type="SMART" id="SM01294">
    <property type="entry name" value="PKS_PP_betabranch"/>
    <property type="match status" value="1"/>
</dbReference>
<dbReference type="InterPro" id="IPR036736">
    <property type="entry name" value="ACP-like_sf"/>
</dbReference>
<reference evidence="12" key="1">
    <citation type="submission" date="2021-12" db="EMBL/GenBank/DDBJ databases">
        <title>Discovery of the Pendulisporaceae a myxobacterial family with distinct sporulation behavior and unique specialized metabolism.</title>
        <authorList>
            <person name="Garcia R."/>
            <person name="Popoff A."/>
            <person name="Bader C.D."/>
            <person name="Loehr J."/>
            <person name="Walesch S."/>
            <person name="Walt C."/>
            <person name="Boldt J."/>
            <person name="Bunk B."/>
            <person name="Haeckl F.J.F.P.J."/>
            <person name="Gunesch A.P."/>
            <person name="Birkelbach J."/>
            <person name="Nuebel U."/>
            <person name="Pietschmann T."/>
            <person name="Bach T."/>
            <person name="Mueller R."/>
        </authorList>
    </citation>
    <scope>NUCLEOTIDE SEQUENCE</scope>
    <source>
        <strain evidence="12">MSr11367</strain>
    </source>
</reference>
<dbReference type="PROSITE" id="PS52004">
    <property type="entry name" value="KS3_2"/>
    <property type="match status" value="2"/>
</dbReference>
<dbReference type="InterPro" id="IPR057326">
    <property type="entry name" value="KR_dom"/>
</dbReference>
<evidence type="ECO:0000256" key="3">
    <source>
        <dbReference type="ARBA" id="ARBA00022553"/>
    </source>
</evidence>
<dbReference type="InterPro" id="IPR055123">
    <property type="entry name" value="SpnB-like_Rossmann"/>
</dbReference>
<dbReference type="SUPFAM" id="SSF52151">
    <property type="entry name" value="FabD/lysophospholipase-like"/>
    <property type="match status" value="2"/>
</dbReference>
<dbReference type="Pfam" id="PF00698">
    <property type="entry name" value="Acyl_transf_1"/>
    <property type="match status" value="2"/>
</dbReference>
<dbReference type="SMART" id="SM00827">
    <property type="entry name" value="PKS_AT"/>
    <property type="match status" value="2"/>
</dbReference>
<dbReference type="SMART" id="SM00826">
    <property type="entry name" value="PKS_DH"/>
    <property type="match status" value="1"/>
</dbReference>
<dbReference type="Gene3D" id="3.40.366.10">
    <property type="entry name" value="Malonyl-Coenzyme A Acyl Carrier Protein, domain 2"/>
    <property type="match status" value="2"/>
</dbReference>
<evidence type="ECO:0000259" key="11">
    <source>
        <dbReference type="PROSITE" id="PS52019"/>
    </source>
</evidence>
<feature type="region of interest" description="C-terminal hotdog fold" evidence="7">
    <location>
        <begin position="1074"/>
        <end position="1212"/>
    </location>
</feature>
<dbReference type="Gene3D" id="3.30.70.3290">
    <property type="match status" value="2"/>
</dbReference>
<dbReference type="InterPro" id="IPR016035">
    <property type="entry name" value="Acyl_Trfase/lysoPLipase"/>
</dbReference>
<dbReference type="InterPro" id="IPR015083">
    <property type="entry name" value="NorB/c/GfsB-D-like_docking"/>
</dbReference>
<dbReference type="CDD" id="cd08956">
    <property type="entry name" value="KR_3_FAS_SDR_x"/>
    <property type="match status" value="1"/>
</dbReference>
<dbReference type="Pfam" id="PF21089">
    <property type="entry name" value="PKS_DH_N"/>
    <property type="match status" value="1"/>
</dbReference>
<dbReference type="SUPFAM" id="SSF55048">
    <property type="entry name" value="Probable ACP-binding domain of malonyl-CoA ACP transacylase"/>
    <property type="match status" value="2"/>
</dbReference>
<dbReference type="Pfam" id="PF08990">
    <property type="entry name" value="Docking"/>
    <property type="match status" value="1"/>
</dbReference>
<feature type="domain" description="Carrier" evidence="9">
    <location>
        <begin position="2702"/>
        <end position="2777"/>
    </location>
</feature>
<dbReference type="SUPFAM" id="SSF47336">
    <property type="entry name" value="ACP-like"/>
    <property type="match status" value="2"/>
</dbReference>
<dbReference type="InterPro" id="IPR036291">
    <property type="entry name" value="NAD(P)-bd_dom_sf"/>
</dbReference>
<keyword evidence="4" id="KW-0808">Transferase</keyword>
<dbReference type="Pfam" id="PF22621">
    <property type="entry name" value="CurL-like_PKS_C"/>
    <property type="match status" value="2"/>
</dbReference>
<dbReference type="SMART" id="SM00823">
    <property type="entry name" value="PKS_PP"/>
    <property type="match status" value="2"/>
</dbReference>
<evidence type="ECO:0000256" key="1">
    <source>
        <dbReference type="ARBA" id="ARBA00004792"/>
    </source>
</evidence>
<dbReference type="Pfam" id="PF00109">
    <property type="entry name" value="ketoacyl-synt"/>
    <property type="match status" value="2"/>
</dbReference>
<dbReference type="Pfam" id="PF00550">
    <property type="entry name" value="PP-binding"/>
    <property type="match status" value="2"/>
</dbReference>
<dbReference type="SUPFAM" id="SSF51735">
    <property type="entry name" value="NAD(P)-binding Rossmann-fold domains"/>
    <property type="match status" value="2"/>
</dbReference>
<dbReference type="Gene3D" id="3.10.129.110">
    <property type="entry name" value="Polyketide synthase dehydratase"/>
    <property type="match status" value="1"/>
</dbReference>
<sequence>MSQRNETEEKLRAYLKQAMSELRETDQRLRAAEEKSREPIAIVAMGCRYPGGVDSPESLWELLLEGRDVISTFPENRGWDLDGLYDPDPDVTGKTYARHGGFLYDADRFDPVFFGISPREALAIDPQQRLLLETSWEAFERAGIDPAALQGSQTGVFVSVIYDDYAARLLHAPDGYPSDLEGYVGMGSSPSVASGRIAYTFGLRGPTLTVDTACSSSLVAIHLACQALRAGECSLALAGGATVMASPAAFVAFSRQRGLARDGRCKSFSADADGAAWSEGAGVLLLERLSDAHRNGHTILAVVRGSAVNQDGKSQGLTAPNGPAQERVILQALDAARLSPKDIDAVEAHGTGTSLGDPIEAHALLATYGKAHAEDAPLWLGSLKSNLGHTQAAAGIAGVIKMVLALQHGLLPKTLHAERPSSHIDWSSGTVRLLNEAVPWPMADRARRAGVSSFGASGTNAHVVLEERPAPMPVPVPEHEHGYVPVVLSAKSETALRAQAGRLREHLENHPELRLEDVGYSLATSRTHFEHRAGVVAQDREALVASLRLLADGEDAPGAVVQQRSGSGKVVFVFPGQGSQWPEMARALLETSPVFRKQIDACAHAFAAHLDWSLLGALRDGTPSLDRIDVVQPVLFAVMVSLAAVWRAMGVEPDAVVGHSQGEIAAAHVAGALSLDDAATIVALRSRELTRFVGLGSMAAVELPRADLESVLATIPALGERVSVAAVNSPNATTIAGAPEDVDALLGEFASRQIFALKLRADVASHCVQIDSMRDGLLAALSHVKPQSANVAFYSTVRGRKIDGRELDAAYWFDNIRHAVLFMETTHALLADGHQFFVEVSPHPVLMLPLHETLETAGVPSCVVGSLWQDEGGLERMHLSLAELHAHGFAVDWATFFEPYAPRRVDVPTYAFQRERFWLETAKGQRADVASAGLSSAEHPLLGAAVRLADSDGALFTGRLSRAEHPWLEGHQVFDTVIVPGTAFIELALVAAHHTGLERVEELTVENPLEIPARGAVRVQVSVGAPDEAGRRPFTVYGQPEAPDAGWTRHAGGTLAAEPAVFDFDLRAWPPPGATEVEIEGLYERLAAMGVAYGPDFQGLRAAYQRGNEWFAEAELPAGLAEEAGRFGVHPALLDAALHVLTLDGPAHDGVVLPFSWGDLSLRAVGASALRVRVRRPDGGDVVALDIADAAGEPVARIEALATRPVAPEQLRRALGSGQKDLLRVEWIPLPGGTPARPPSSEHWVLLGGDTSEILPEGLRLDAYADLAALQAALPQGARGPDVVLVPFLAASEGPSNLAAAAHDATERALLLLQSWLADERLASCRLVFVTRGAVAASDGIDLVHAPLWGLVRSAQSESPLHAIVLLDVDGTAASRAALVHALDPAENQLALREGRVLVPRLAPIAEAGAALTFAPHGTVLITGGTGTLGGLVARHLVQKHGVTHLVLASRQGPRAAGAEVLATELRAAGAHVRLAACDASDREALRQLLESIPGEQPLTGIVHAAGLLDDGVLGSLSPERLHPVLQVKLDAALHLHELTASVEGCIFVLFSSLSGVLGGPGQANYAAANAFLDALAHDRRARGLHALSLDWGHWATKSALTAHLTDADLQRMARGGARSLSAEESLALLDAALAQPDAAIAPVRFDLAAIGRSSAVPSLFRGLVRTKAARLRANNGTSASSLQQRLGALGVEEREGALLEMVRTEVTTVLGLGSREALEPNRPLQELGLDSLMALELRNRLSAATSLRLHATLLFNYPTSLAVARHLAKELFPEAAEPSPAEVPASEAALEGDPVAIVAMSCRLPGGVRSPEDLWELLLEGRDVISTFPENRGWDLDGLYDPDPDARGKTYTNQGGFLYDADHFDPAFFGISPREALAIDPQQRLLLETSWEAFERAGIDPTSLQGSQTGVFAGIMYNDYGTRLLQAPDDLEGYVSMGSSASVASGRIAYTFGLHGPTLTVDTACSSSLVAIHLACQALRAGECSLALAGGVTVMATPGPFTTFSRQRGLARDGRCKSFSADADGAAWSEGAGMLLLERLSDARRNERTVLAVIRGSAVNQDGKSQGLTAPNGPAQERVILQALHSARLSPKDIDAVEAHGTGTSLGDPIEAHALLATYGKARAEDAPLWLGSLKSNLGHTQAAAGVAGIIKMVLALQHGVLPKTLHAGNPSPHIDWSSGTVRLLNEAVPWPTADRARRAAISSFGASGTNAHVILESVAPVLVNERETENGYVPVVLSGKSAAALREQASRLRDHLESRPELRLEDVGYSLATSRTHFEHRAAVVAQDRETLFAALASLAEGAVAPNAVAAKTTPRGKVVFVFPGQGSQWPEMARALLESSPVFRDEIFACAHAFAPFVDWNLLDVLRDGDSDALQRVDVVQPALFAVMVALAALWRSLGVHPDAVVGHSQGEIAAAYVAGALSLHDAARVVTLRSKTLTLLAGNGAMAAVQLGELDLRPHLEASHRIALAAVNSPNASLLSGDPDDIDALLASLAHHKVFARKVRVDYASHCSHVDAVRDSLLEQLRSISPRPSTIPLYSTVTGAPIDGQLLDAAYWFQNLRQTVRFADAAEKLRLDSHHFFVEISPHPVLTLALAETLPGSAVVGSLRRDEGDLDRFLLSFAELHTRGLSLDWEAFFRHSLPRRVDLPTYAFQRQRFWLDGDAPRAVATPLGPEPEVAEERPPVGPRIAALPANEREAAVLEMVREEIAAVLRIASPKSIEPDQPVRDLGLDSLMGLQLRNRLAAVSGLSLESTLLFDHPTPAGLTSVLLTRLVPDEAAARGSVVAELGKVESALAALHANEDARGALTALLQRLLGTWTQAGTAESDTAFTATVDAANVDELLHILDQKFGENVHVIDP</sequence>
<dbReference type="Gene3D" id="1.10.1200.10">
    <property type="entry name" value="ACP-like"/>
    <property type="match status" value="2"/>
</dbReference>
<feature type="domain" description="Carrier" evidence="9">
    <location>
        <begin position="1697"/>
        <end position="1772"/>
    </location>
</feature>
<organism evidence="12 13">
    <name type="scientific">Pendulispora rubella</name>
    <dbReference type="NCBI Taxonomy" id="2741070"/>
    <lineage>
        <taxon>Bacteria</taxon>
        <taxon>Pseudomonadati</taxon>
        <taxon>Myxococcota</taxon>
        <taxon>Myxococcia</taxon>
        <taxon>Myxococcales</taxon>
        <taxon>Sorangiineae</taxon>
        <taxon>Pendulisporaceae</taxon>
        <taxon>Pendulispora</taxon>
    </lineage>
</organism>
<dbReference type="InterPro" id="IPR014031">
    <property type="entry name" value="Ketoacyl_synth_C"/>
</dbReference>
<evidence type="ECO:0000256" key="5">
    <source>
        <dbReference type="ARBA" id="ARBA00023194"/>
    </source>
</evidence>
<feature type="active site" description="Proton acceptor; for dehydratase activity" evidence="7">
    <location>
        <position position="971"/>
    </location>
</feature>
<keyword evidence="8" id="KW-0175">Coiled coil</keyword>
<dbReference type="PROSITE" id="PS50075">
    <property type="entry name" value="CARRIER"/>
    <property type="match status" value="2"/>
</dbReference>
<dbReference type="InterPro" id="IPR049552">
    <property type="entry name" value="PKS_DH_N"/>
</dbReference>
<feature type="domain" description="PKS/mFAS DH" evidence="11">
    <location>
        <begin position="939"/>
        <end position="1212"/>
    </location>
</feature>
<dbReference type="Pfam" id="PF14765">
    <property type="entry name" value="PS-DH"/>
    <property type="match status" value="1"/>
</dbReference>
<feature type="coiled-coil region" evidence="8">
    <location>
        <begin position="4"/>
        <end position="35"/>
    </location>
</feature>
<keyword evidence="3" id="KW-0597">Phosphoprotein</keyword>
<evidence type="ECO:0000313" key="13">
    <source>
        <dbReference type="Proteomes" id="UP001374803"/>
    </source>
</evidence>
<dbReference type="InterPro" id="IPR020807">
    <property type="entry name" value="PKS_DH"/>
</dbReference>
<keyword evidence="5" id="KW-0045">Antibiotic biosynthesis</keyword>
<dbReference type="Proteomes" id="UP001374803">
    <property type="component" value="Chromosome"/>
</dbReference>
<evidence type="ECO:0000259" key="10">
    <source>
        <dbReference type="PROSITE" id="PS52004"/>
    </source>
</evidence>
<dbReference type="PROSITE" id="PS00606">
    <property type="entry name" value="KS3_1"/>
    <property type="match status" value="2"/>
</dbReference>
<dbReference type="PROSITE" id="PS00012">
    <property type="entry name" value="PHOSPHOPANTETHEINE"/>
    <property type="match status" value="2"/>
</dbReference>